<feature type="domain" description="Methyltransferase" evidence="4">
    <location>
        <begin position="46"/>
        <end position="113"/>
    </location>
</feature>
<dbReference type="Pfam" id="PF13649">
    <property type="entry name" value="Methyltransf_25"/>
    <property type="match status" value="1"/>
</dbReference>
<sequence length="263" mass="28533">MTEKSVWEEFFDAHAPIYEENVFTKNTIQEVNFLTEELAVRDGGSILDVGCGTGRHSIELARRGYAVTGLDLSAEMLARAADAARSKKVNVQWIRSDAARFQLPNSYDGAICLCEGAFGLLGKGDDPIGQPLSILCNISRSLKPQAKAVFTVLNALASIRRNANKDVEEGRFDPLTLVESSECTPQEGVAAVAVRERAFVPTELVLLFRLAGMSVINIWGGTAGNWGRRPVDLDEMEIMVVACKTGEPLDGDGARSRSKLSAE</sequence>
<dbReference type="PANTHER" id="PTHR43464">
    <property type="entry name" value="METHYLTRANSFERASE"/>
    <property type="match status" value="1"/>
</dbReference>
<keyword evidence="2 5" id="KW-0808">Transferase</keyword>
<gene>
    <name evidence="5" type="ordered locus">MCON_2989</name>
</gene>
<dbReference type="RefSeq" id="WP_013720347.1">
    <property type="nucleotide sequence ID" value="NC_015416.1"/>
</dbReference>
<dbReference type="GO" id="GO:0032259">
    <property type="term" value="P:methylation"/>
    <property type="evidence" value="ECO:0007669"/>
    <property type="project" value="UniProtKB-KW"/>
</dbReference>
<dbReference type="KEGG" id="mcj:MCON_2989"/>
<dbReference type="CDD" id="cd02440">
    <property type="entry name" value="AdoMet_MTases"/>
    <property type="match status" value="1"/>
</dbReference>
<keyword evidence="3" id="KW-0949">S-adenosyl-L-methionine</keyword>
<dbReference type="EMBL" id="CP002565">
    <property type="protein sequence ID" value="AEB69326.1"/>
    <property type="molecule type" value="Genomic_DNA"/>
</dbReference>
<evidence type="ECO:0000256" key="2">
    <source>
        <dbReference type="ARBA" id="ARBA00022679"/>
    </source>
</evidence>
<dbReference type="GeneID" id="10462282"/>
<dbReference type="STRING" id="990316.MCON_2989"/>
<dbReference type="InterPro" id="IPR029063">
    <property type="entry name" value="SAM-dependent_MTases_sf"/>
</dbReference>
<evidence type="ECO:0000313" key="6">
    <source>
        <dbReference type="Proteomes" id="UP000007807"/>
    </source>
</evidence>
<reference evidence="5 6" key="1">
    <citation type="journal article" date="2011" name="J. Bacteriol.">
        <title>Complete genome sequence of Methanosaeta concilii, a specialist in aceticlastic methanogenesis.</title>
        <authorList>
            <person name="Barber R.D."/>
            <person name="Zhang L."/>
            <person name="Harnack M."/>
            <person name="Olson M.V."/>
            <person name="Kaul R."/>
            <person name="Ingram-Smith C."/>
            <person name="Smith K.S."/>
        </authorList>
    </citation>
    <scope>NUCLEOTIDE SEQUENCE [LARGE SCALE GENOMIC DNA]</scope>
    <source>
        <strain evidence="6">ATCC 5969 / DSM 3671 / JCM 10134 / NBRC 103675 / OCM 69 / GP-6</strain>
    </source>
</reference>
<dbReference type="PANTHER" id="PTHR43464:SF19">
    <property type="entry name" value="UBIQUINONE BIOSYNTHESIS O-METHYLTRANSFERASE, MITOCHONDRIAL"/>
    <property type="match status" value="1"/>
</dbReference>
<name>F4BT37_METSG</name>
<evidence type="ECO:0000259" key="4">
    <source>
        <dbReference type="Pfam" id="PF13649"/>
    </source>
</evidence>
<dbReference type="InParanoid" id="F4BT37"/>
<dbReference type="Gene3D" id="3.40.50.150">
    <property type="entry name" value="Vaccinia Virus protein VP39"/>
    <property type="match status" value="1"/>
</dbReference>
<dbReference type="OrthoDB" id="8915at2157"/>
<proteinExistence type="predicted"/>
<dbReference type="HOGENOM" id="CLU_069129_1_2_2"/>
<evidence type="ECO:0000256" key="1">
    <source>
        <dbReference type="ARBA" id="ARBA00022603"/>
    </source>
</evidence>
<dbReference type="AlphaFoldDB" id="F4BT37"/>
<evidence type="ECO:0000313" key="5">
    <source>
        <dbReference type="EMBL" id="AEB69326.1"/>
    </source>
</evidence>
<dbReference type="InterPro" id="IPR041698">
    <property type="entry name" value="Methyltransf_25"/>
</dbReference>
<keyword evidence="6" id="KW-1185">Reference proteome</keyword>
<organism evidence="5 6">
    <name type="scientific">Methanothrix soehngenii (strain ATCC 5969 / DSM 3671 / JCM 10134 / NBRC 103675 / OCM 69 / GP-6)</name>
    <name type="common">Methanosaeta concilii</name>
    <dbReference type="NCBI Taxonomy" id="990316"/>
    <lineage>
        <taxon>Archaea</taxon>
        <taxon>Methanobacteriati</taxon>
        <taxon>Methanobacteriota</taxon>
        <taxon>Stenosarchaea group</taxon>
        <taxon>Methanomicrobia</taxon>
        <taxon>Methanotrichales</taxon>
        <taxon>Methanotrichaceae</taxon>
        <taxon>Methanothrix</taxon>
    </lineage>
</organism>
<protein>
    <submittedName>
        <fullName evidence="5">Methyltransferase, putative</fullName>
    </submittedName>
</protein>
<evidence type="ECO:0000256" key="3">
    <source>
        <dbReference type="ARBA" id="ARBA00022691"/>
    </source>
</evidence>
<dbReference type="GO" id="GO:0008168">
    <property type="term" value="F:methyltransferase activity"/>
    <property type="evidence" value="ECO:0007669"/>
    <property type="project" value="UniProtKB-KW"/>
</dbReference>
<dbReference type="Proteomes" id="UP000007807">
    <property type="component" value="Chromosome"/>
</dbReference>
<keyword evidence="1 5" id="KW-0489">Methyltransferase</keyword>
<dbReference type="SUPFAM" id="SSF53335">
    <property type="entry name" value="S-adenosyl-L-methionine-dependent methyltransferases"/>
    <property type="match status" value="1"/>
</dbReference>
<accession>F4BT37</accession>